<dbReference type="PANTHER" id="PTHR43861:SF1">
    <property type="entry name" value="TRANS-ACONITATE 2-METHYLTRANSFERASE"/>
    <property type="match status" value="1"/>
</dbReference>
<dbReference type="STRING" id="758820.SAMN00777080_3473"/>
<feature type="domain" description="Methyltransferase" evidence="3">
    <location>
        <begin position="54"/>
        <end position="152"/>
    </location>
</feature>
<proteinExistence type="predicted"/>
<name>A0A1W2H885_9BACT</name>
<organism evidence="4 5">
    <name type="scientific">Aquiflexum balticum DSM 16537</name>
    <dbReference type="NCBI Taxonomy" id="758820"/>
    <lineage>
        <taxon>Bacteria</taxon>
        <taxon>Pseudomonadati</taxon>
        <taxon>Bacteroidota</taxon>
        <taxon>Cytophagia</taxon>
        <taxon>Cytophagales</taxon>
        <taxon>Cyclobacteriaceae</taxon>
        <taxon>Aquiflexum</taxon>
    </lineage>
</organism>
<protein>
    <submittedName>
        <fullName evidence="4">tRNA (Cmo5U34)-methyltransferase</fullName>
    </submittedName>
</protein>
<keyword evidence="1 4" id="KW-0489">Methyltransferase</keyword>
<dbReference type="AlphaFoldDB" id="A0A1W2H885"/>
<keyword evidence="2 4" id="KW-0808">Transferase</keyword>
<dbReference type="GO" id="GO:0032259">
    <property type="term" value="P:methylation"/>
    <property type="evidence" value="ECO:0007669"/>
    <property type="project" value="UniProtKB-KW"/>
</dbReference>
<accession>A0A1W2H885</accession>
<evidence type="ECO:0000259" key="3">
    <source>
        <dbReference type="Pfam" id="PF13649"/>
    </source>
</evidence>
<dbReference type="Pfam" id="PF13649">
    <property type="entry name" value="Methyltransf_25"/>
    <property type="match status" value="1"/>
</dbReference>
<dbReference type="PANTHER" id="PTHR43861">
    <property type="entry name" value="TRANS-ACONITATE 2-METHYLTRANSFERASE-RELATED"/>
    <property type="match status" value="1"/>
</dbReference>
<gene>
    <name evidence="4" type="ORF">SAMN00777080_3473</name>
</gene>
<dbReference type="EMBL" id="LT838813">
    <property type="protein sequence ID" value="SMD44838.1"/>
    <property type="molecule type" value="Genomic_DNA"/>
</dbReference>
<dbReference type="Proteomes" id="UP000192333">
    <property type="component" value="Chromosome I"/>
</dbReference>
<dbReference type="InterPro" id="IPR029063">
    <property type="entry name" value="SAM-dependent_MTases_sf"/>
</dbReference>
<sequence>MKKSTVKEIRTRFDKDVERFSNLQKGQTATVDAVASLEILSDAAKYLCHGARDILDIGCGAGNYTLKILEKIPNLNCTLIDLSQPMLDKAYERVTNSTNGEVTISHTDIRDFPDNAESFDIITAGAVLHHLRDESEWKAVFKKLFTLLKPGGVLLISDLVVQTLKPLNKLMWERYADYLKNLNGEAYQKEVFAYIVEEDSPRSYEFQQKKLKEAGFAYVEILHKNMCFATFCAVKEK</sequence>
<evidence type="ECO:0000256" key="1">
    <source>
        <dbReference type="ARBA" id="ARBA00022603"/>
    </source>
</evidence>
<reference evidence="5" key="1">
    <citation type="submission" date="2017-04" db="EMBL/GenBank/DDBJ databases">
        <authorList>
            <person name="Varghese N."/>
            <person name="Submissions S."/>
        </authorList>
    </citation>
    <scope>NUCLEOTIDE SEQUENCE [LARGE SCALE GENOMIC DNA]</scope>
    <source>
        <strain evidence="5">DSM 16537</strain>
    </source>
</reference>
<evidence type="ECO:0000313" key="5">
    <source>
        <dbReference type="Proteomes" id="UP000192333"/>
    </source>
</evidence>
<dbReference type="CDD" id="cd02440">
    <property type="entry name" value="AdoMet_MTases"/>
    <property type="match status" value="1"/>
</dbReference>
<dbReference type="GO" id="GO:0008168">
    <property type="term" value="F:methyltransferase activity"/>
    <property type="evidence" value="ECO:0007669"/>
    <property type="project" value="UniProtKB-KW"/>
</dbReference>
<dbReference type="Gene3D" id="3.40.50.150">
    <property type="entry name" value="Vaccinia Virus protein VP39"/>
    <property type="match status" value="1"/>
</dbReference>
<dbReference type="OrthoDB" id="9770553at2"/>
<keyword evidence="5" id="KW-1185">Reference proteome</keyword>
<dbReference type="RefSeq" id="WP_084121621.1">
    <property type="nucleotide sequence ID" value="NZ_LT838813.1"/>
</dbReference>
<dbReference type="SUPFAM" id="SSF53335">
    <property type="entry name" value="S-adenosyl-L-methionine-dependent methyltransferases"/>
    <property type="match status" value="1"/>
</dbReference>
<evidence type="ECO:0000313" key="4">
    <source>
        <dbReference type="EMBL" id="SMD44838.1"/>
    </source>
</evidence>
<evidence type="ECO:0000256" key="2">
    <source>
        <dbReference type="ARBA" id="ARBA00022679"/>
    </source>
</evidence>
<dbReference type="InterPro" id="IPR041698">
    <property type="entry name" value="Methyltransf_25"/>
</dbReference>